<keyword evidence="7" id="KW-1185">Reference proteome</keyword>
<dbReference type="Gene3D" id="2.40.50.100">
    <property type="match status" value="1"/>
</dbReference>
<proteinExistence type="inferred from homology"/>
<name>A0A0S2KHN2_9GAMM</name>
<evidence type="ECO:0000256" key="1">
    <source>
        <dbReference type="ARBA" id="ARBA00004196"/>
    </source>
</evidence>
<accession>A0A0S2KHN2</accession>
<keyword evidence="4" id="KW-0472">Membrane</keyword>
<dbReference type="GO" id="GO:0030313">
    <property type="term" value="C:cell envelope"/>
    <property type="evidence" value="ECO:0007669"/>
    <property type="project" value="UniProtKB-SubCell"/>
</dbReference>
<dbReference type="Gene3D" id="2.40.420.20">
    <property type="match status" value="1"/>
</dbReference>
<dbReference type="KEGG" id="pspi:PS2015_2858"/>
<dbReference type="SUPFAM" id="SSF111369">
    <property type="entry name" value="HlyD-like secretion proteins"/>
    <property type="match status" value="1"/>
</dbReference>
<dbReference type="InterPro" id="IPR058625">
    <property type="entry name" value="MdtA-like_BSH"/>
</dbReference>
<dbReference type="PANTHER" id="PTHR32347">
    <property type="entry name" value="EFFLUX SYSTEM COMPONENT YKNX-RELATED"/>
    <property type="match status" value="1"/>
</dbReference>
<evidence type="ECO:0000259" key="5">
    <source>
        <dbReference type="Pfam" id="PF25917"/>
    </source>
</evidence>
<organism evidence="6 7">
    <name type="scientific">Pseudohongiella spirulinae</name>
    <dbReference type="NCBI Taxonomy" id="1249552"/>
    <lineage>
        <taxon>Bacteria</taxon>
        <taxon>Pseudomonadati</taxon>
        <taxon>Pseudomonadota</taxon>
        <taxon>Gammaproteobacteria</taxon>
        <taxon>Pseudomonadales</taxon>
        <taxon>Pseudohongiellaceae</taxon>
        <taxon>Pseudohongiella</taxon>
    </lineage>
</organism>
<dbReference type="Pfam" id="PF25917">
    <property type="entry name" value="BSH_RND"/>
    <property type="match status" value="1"/>
</dbReference>
<evidence type="ECO:0000313" key="6">
    <source>
        <dbReference type="EMBL" id="ALO47487.1"/>
    </source>
</evidence>
<dbReference type="PANTHER" id="PTHR32347:SF14">
    <property type="entry name" value="EFFLUX SYSTEM COMPONENT YKNX-RELATED"/>
    <property type="match status" value="1"/>
</dbReference>
<evidence type="ECO:0000313" key="7">
    <source>
        <dbReference type="Proteomes" id="UP000065641"/>
    </source>
</evidence>
<evidence type="ECO:0000256" key="2">
    <source>
        <dbReference type="ARBA" id="ARBA00009477"/>
    </source>
</evidence>
<keyword evidence="4" id="KW-0812">Transmembrane</keyword>
<dbReference type="Gene3D" id="1.10.287.470">
    <property type="entry name" value="Helix hairpin bin"/>
    <property type="match status" value="1"/>
</dbReference>
<gene>
    <name evidence="6" type="ORF">PS2015_2858</name>
</gene>
<dbReference type="EMBL" id="CP013189">
    <property type="protein sequence ID" value="ALO47487.1"/>
    <property type="molecule type" value="Genomic_DNA"/>
</dbReference>
<dbReference type="AlphaFoldDB" id="A0A0S2KHN2"/>
<feature type="domain" description="Multidrug resistance protein MdtA-like barrel-sandwich hybrid" evidence="5">
    <location>
        <begin position="95"/>
        <end position="273"/>
    </location>
</feature>
<protein>
    <submittedName>
        <fullName evidence="6">HlyD family secretion protein</fullName>
    </submittedName>
</protein>
<dbReference type="STRING" id="1249552.PS2015_2858"/>
<comment type="similarity">
    <text evidence="2">Belongs to the membrane fusion protein (MFP) (TC 8.A.1) family.</text>
</comment>
<dbReference type="InterPro" id="IPR050465">
    <property type="entry name" value="UPF0194_transport"/>
</dbReference>
<feature type="transmembrane region" description="Helical" evidence="4">
    <location>
        <begin position="21"/>
        <end position="40"/>
    </location>
</feature>
<evidence type="ECO:0000256" key="4">
    <source>
        <dbReference type="SAM" id="Phobius"/>
    </source>
</evidence>
<dbReference type="Gene3D" id="2.40.30.170">
    <property type="match status" value="1"/>
</dbReference>
<sequence length="424" mass="46673">MRISDTSSQDIVLQKNSGCKKILIVFSVIVALGLASWFIWPTLQRWAQAEESVSAARLRLATVVRGDFIRDLTVQGRIVAAISPTLFASDSGTITFQVESGDDVKAGQLLASIDSPELQNRLLQERSRLVSLQVESDRQRITTQQQQLENQKALDSASINLKAAQRELDRAQRAFDQGAMTAVDLDRARDNLETAEVLHRHAVLDADLDNNRLDFEIRTRQLAVEQQQLTVAELERQADALNLRSPVNGIVGNLLVDQKSNIARNQAVMSVVDLSAFEVEILVPESYVNDLAIGMSAEVRNGTSAHQATLVAVSPEIIDNQVTGRLRFAGDTPANLRQNQRLSTRILLEEKQDVVMVQRGQFVESGNGRFAYLVRDSVAYRTPIVMGATSLSNIEILQGLEVGDTIITSGTDQFNGADTVLINN</sequence>
<reference evidence="6 7" key="1">
    <citation type="submission" date="2015-11" db="EMBL/GenBank/DDBJ databases">
        <authorList>
            <person name="Zhang Y."/>
            <person name="Guo Z."/>
        </authorList>
    </citation>
    <scope>NUCLEOTIDE SEQUENCE [LARGE SCALE GENOMIC DNA]</scope>
    <source>
        <strain evidence="6 7">KCTC 32221</strain>
    </source>
</reference>
<keyword evidence="4" id="KW-1133">Transmembrane helix</keyword>
<dbReference type="OrthoDB" id="9806939at2"/>
<evidence type="ECO:0000256" key="3">
    <source>
        <dbReference type="ARBA" id="ARBA00023054"/>
    </source>
</evidence>
<dbReference type="RefSeq" id="WP_058022875.1">
    <property type="nucleotide sequence ID" value="NZ_CP013189.1"/>
</dbReference>
<dbReference type="Proteomes" id="UP000065641">
    <property type="component" value="Chromosome"/>
</dbReference>
<comment type="subcellular location">
    <subcellularLocation>
        <location evidence="1">Cell envelope</location>
    </subcellularLocation>
</comment>
<keyword evidence="3" id="KW-0175">Coiled coil</keyword>